<keyword evidence="4" id="KW-0175">Coiled coil</keyword>
<feature type="coiled-coil region" evidence="4">
    <location>
        <begin position="1148"/>
        <end position="1175"/>
    </location>
</feature>
<dbReference type="OrthoDB" id="405996at2759"/>
<evidence type="ECO:0000313" key="8">
    <source>
        <dbReference type="Proteomes" id="UP000053327"/>
    </source>
</evidence>
<dbReference type="InterPro" id="IPR043573">
    <property type="entry name" value="Fig4-like"/>
</dbReference>
<dbReference type="GO" id="GO:0012505">
    <property type="term" value="C:endomembrane system"/>
    <property type="evidence" value="ECO:0007669"/>
    <property type="project" value="UniProtKB-SubCell"/>
</dbReference>
<dbReference type="PROSITE" id="PS50275">
    <property type="entry name" value="SAC"/>
    <property type="match status" value="1"/>
</dbReference>
<evidence type="ECO:0000313" key="7">
    <source>
        <dbReference type="EMBL" id="KMZ89559.1"/>
    </source>
</evidence>
<evidence type="ECO:0000256" key="5">
    <source>
        <dbReference type="SAM" id="MobiDB-lite"/>
    </source>
</evidence>
<evidence type="ECO:0000259" key="6">
    <source>
        <dbReference type="PROSITE" id="PS50275"/>
    </source>
</evidence>
<organism evidence="7 8">
    <name type="scientific">Plasmodium vivax (strain Brazil I)</name>
    <dbReference type="NCBI Taxonomy" id="1033975"/>
    <lineage>
        <taxon>Eukaryota</taxon>
        <taxon>Sar</taxon>
        <taxon>Alveolata</taxon>
        <taxon>Apicomplexa</taxon>
        <taxon>Aconoidasida</taxon>
        <taxon>Haemosporida</taxon>
        <taxon>Plasmodiidae</taxon>
        <taxon>Plasmodium</taxon>
        <taxon>Plasmodium (Plasmodium)</taxon>
    </lineage>
</organism>
<evidence type="ECO:0000256" key="1">
    <source>
        <dbReference type="ARBA" id="ARBA00004308"/>
    </source>
</evidence>
<accession>A0A0J9T375</accession>
<keyword evidence="3" id="KW-0472">Membrane</keyword>
<dbReference type="GO" id="GO:0043813">
    <property type="term" value="F:phosphatidylinositol-3,5-bisphosphate 5-phosphatase activity"/>
    <property type="evidence" value="ECO:0007669"/>
    <property type="project" value="InterPro"/>
</dbReference>
<proteinExistence type="predicted"/>
<dbReference type="GO" id="GO:0046856">
    <property type="term" value="P:phosphatidylinositol dephosphorylation"/>
    <property type="evidence" value="ECO:0007669"/>
    <property type="project" value="InterPro"/>
</dbReference>
<comment type="subcellular location">
    <subcellularLocation>
        <location evidence="1">Endomembrane system</location>
    </subcellularLocation>
</comment>
<evidence type="ECO:0000256" key="4">
    <source>
        <dbReference type="SAM" id="Coils"/>
    </source>
</evidence>
<sequence length="1304" mass="149435">MQGGSLEPLRKVKVYGSRDSLFLVGLNKKQEAYEVTEVARSREVQVKRNFQIHRKASYRNFVGKNGLEYVCKCEGILGCIRFLNYPYLYVITKKERVAVLLNEHKVYLVKSVLLIPFRDDVFGNFNDENELVQLFYNSVNHKHIYFSYTYNLPCSVQVNFYLQKEFLRGGIIHSRDYANEYLWNGYHCKAFVRQNVFICVPTISGFYVQSKFLCEGKAIDVTFIARRCNKYAGTRYRKRGINAKGYAANQVETELILFQRNYETAILSYVQLRGSVPVFWTQGVNYHLLKRPKIKCKKYDAFFTCTKRHFRHLLARYGYPIIAINLLSKKKQSDESNLSNEYEACIGVINRDLPPPIRIIYRHLDLRKAYKIGTKYTLQKLKIIFNFSQRNVGYFYLRNGQVVVIQRGVLRFNCVDCLDRTNAAQLFLKMYMLVHFLKLIFRVKMKALCVNHVAHLSQMYEELGDAIAKQYAGSTAHKKYTPGQSNNFFVQSKELLTSIKRYYISSFNDLEKQKSINLFLGVAQDKLQDIRHAHDLDAYVHGRSFFRLAGAGPFWWVLPLERFCARAESLLGGGLSRAQAKRRADRRAEGRTARRNARRTSHLTASRSARRGDSVAPSRLRNLKFYRCFSATNVFRNLYNAHNWEGRFAQLAGGAGGAAGLAEEVASGLAAGGAAGLAVGGAAGVAVGGAAGVAPGLAALLLKSCGGASHAGRPPNQAAAAVLPPFERSLNLIAHIYRFYDAHRQDFRFFFKNKNIFRFRVWRFIATYNYLNYLRVFFDVFFLLYYCFCERYSVRMVYMSHVNALCAALGGSGQVERGGRTVGQGNHTVQRRAAPLVNPYTVEKDVQKITHQYMSHKKMSFALEPYLNYYNLNRAPYQYMLMSGRSLVGRRGKNGKRPTLRVRHPCGSDAEAKRFKRVCIPHVGDSPVVDDEGKTHCRPIFKKKLIEQIKNRVVQGTGACPYYSRAYERSKRRCREGPARGEKQMEKPYQSDRPERLQLERLEDQIGKSPRGYCPIYFNANMVKFFFFLYSSWRGGGAAGEDAEGPASMPIVRGIVMGVLRAALGLPPSSGVPPLTGVSPPTGLPPPSVGPNNMQLLLRQATQARSLQEGLSDLYMHCVYKSHEYKELPLGSLQNPNAPTCSDEKSKMKRSESEQRFLLDEYDTLEHNLKKKKKKIWLVDRKIKNEVQRNHAHLSREYLSLKHYTKTYFNQMIDLQKRDGEVKRLFLRQIGLGNSQTANQTYHFLEESSCRFTRIDAKKKKKSQFAAWTSEQLAPDFNVLRHRLEGKVDYRQYCNPLSREIFRP</sequence>
<feature type="compositionally biased region" description="Basic and acidic residues" evidence="5">
    <location>
        <begin position="975"/>
        <end position="993"/>
    </location>
</feature>
<name>A0A0J9T375_PLAV1</name>
<feature type="domain" description="SAC" evidence="6">
    <location>
        <begin position="135"/>
        <end position="473"/>
    </location>
</feature>
<dbReference type="InterPro" id="IPR002013">
    <property type="entry name" value="SAC_dom"/>
</dbReference>
<dbReference type="PANTHER" id="PTHR45738">
    <property type="entry name" value="POLYPHOSPHOINOSITIDE PHOSPHATASE"/>
    <property type="match status" value="1"/>
</dbReference>
<protein>
    <submittedName>
        <fullName evidence="7">Phosphoinositide phosphatase</fullName>
    </submittedName>
</protein>
<feature type="region of interest" description="Disordered" evidence="5">
    <location>
        <begin position="973"/>
        <end position="993"/>
    </location>
</feature>
<keyword evidence="2" id="KW-0378">Hydrolase</keyword>
<feature type="region of interest" description="Disordered" evidence="5">
    <location>
        <begin position="581"/>
        <end position="613"/>
    </location>
</feature>
<gene>
    <name evidence="7" type="ORF">PVBG_03280</name>
</gene>
<dbReference type="Proteomes" id="UP000053327">
    <property type="component" value="Unassembled WGS sequence"/>
</dbReference>
<dbReference type="EMBL" id="KQ234711">
    <property type="protein sequence ID" value="KMZ89559.1"/>
    <property type="molecule type" value="Genomic_DNA"/>
</dbReference>
<reference evidence="7 8" key="1">
    <citation type="submission" date="2011-08" db="EMBL/GenBank/DDBJ databases">
        <title>The Genome Sequence of Plasmodium vivax Brazil I.</title>
        <authorList>
            <consortium name="The Broad Institute Genome Sequencing Platform"/>
            <consortium name="The Broad Institute Genome Sequencing Center for Infectious Disease"/>
            <person name="Neafsey D."/>
            <person name="Carlton J."/>
            <person name="Barnwell J."/>
            <person name="Collins W."/>
            <person name="Escalante A."/>
            <person name="Mullikin J."/>
            <person name="Saul A."/>
            <person name="Guigo R."/>
            <person name="Camara F."/>
            <person name="Young S.K."/>
            <person name="Zeng Q."/>
            <person name="Gargeya S."/>
            <person name="Fitzgerald M."/>
            <person name="Haas B."/>
            <person name="Abouelleil A."/>
            <person name="Alvarado L."/>
            <person name="Arachchi H.M."/>
            <person name="Berlin A."/>
            <person name="Brown A."/>
            <person name="Chapman S.B."/>
            <person name="Chen Z."/>
            <person name="Dunbar C."/>
            <person name="Freedman E."/>
            <person name="Gearin G."/>
            <person name="Gellesch M."/>
            <person name="Goldberg J."/>
            <person name="Griggs A."/>
            <person name="Gujja S."/>
            <person name="Heiman D."/>
            <person name="Howarth C."/>
            <person name="Larson L."/>
            <person name="Lui A."/>
            <person name="MacDonald P.J.P."/>
            <person name="Montmayeur A."/>
            <person name="Murphy C."/>
            <person name="Neiman D."/>
            <person name="Pearson M."/>
            <person name="Priest M."/>
            <person name="Roberts A."/>
            <person name="Saif S."/>
            <person name="Shea T."/>
            <person name="Shenoy N."/>
            <person name="Sisk P."/>
            <person name="Stolte C."/>
            <person name="Sykes S."/>
            <person name="Wortman J."/>
            <person name="Nusbaum C."/>
            <person name="Birren B."/>
        </authorList>
    </citation>
    <scope>NUCLEOTIDE SEQUENCE [LARGE SCALE GENOMIC DNA]</scope>
    <source>
        <strain evidence="7 8">Brazil I</strain>
    </source>
</reference>
<evidence type="ECO:0000256" key="3">
    <source>
        <dbReference type="ARBA" id="ARBA00023136"/>
    </source>
</evidence>
<dbReference type="PANTHER" id="PTHR45738:SF5">
    <property type="entry name" value="POLYPHOSPHOINOSITIDE PHOSPHATASE"/>
    <property type="match status" value="1"/>
</dbReference>
<dbReference type="Pfam" id="PF02383">
    <property type="entry name" value="Syja_N"/>
    <property type="match status" value="1"/>
</dbReference>
<evidence type="ECO:0000256" key="2">
    <source>
        <dbReference type="ARBA" id="ARBA00022801"/>
    </source>
</evidence>